<dbReference type="KEGG" id="ncr:NCU00462"/>
<sequence length="168" mass="18510">MAKPRGGKEAPTPSHNMIVVDETRVHRQHHLLSKAASTFLWLTERQMSRAVVIPASNIQLRTVYITTLGTNGADCTRKPERLLPERARRATPPMAGLVYAVQVEALCRMKELPALLEKEKGCPTEERPETSRSGLGRQSGTANSLVTEREKAHNQVGVNDPRNLAAAL</sequence>
<feature type="region of interest" description="Disordered" evidence="1">
    <location>
        <begin position="118"/>
        <end position="168"/>
    </location>
</feature>
<feature type="compositionally biased region" description="Basic and acidic residues" evidence="1">
    <location>
        <begin position="118"/>
        <end position="130"/>
    </location>
</feature>
<dbReference type="AlphaFoldDB" id="Q7RXY3"/>
<reference evidence="2 3" key="1">
    <citation type="journal article" date="2003" name="Nature">
        <title>The genome sequence of the filamentous fungus Neurospora crassa.</title>
        <authorList>
            <person name="Galagan J.E."/>
            <person name="Calvo S.E."/>
            <person name="Borkovich K.A."/>
            <person name="Selker E.U."/>
            <person name="Read N.D."/>
            <person name="Jaffe D."/>
            <person name="FitzHugh W."/>
            <person name="Ma L.J."/>
            <person name="Smirnov S."/>
            <person name="Purcell S."/>
            <person name="Rehman B."/>
            <person name="Elkins T."/>
            <person name="Engels R."/>
            <person name="Wang S."/>
            <person name="Nielsen C.B."/>
            <person name="Butler J."/>
            <person name="Endrizzi M."/>
            <person name="Qui D."/>
            <person name="Ianakiev P."/>
            <person name="Bell-Pedersen D."/>
            <person name="Nelson M.A."/>
            <person name="Werner-Washburne M."/>
            <person name="Selitrennikoff C.P."/>
            <person name="Kinsey J.A."/>
            <person name="Braun E.L."/>
            <person name="Zelter A."/>
            <person name="Schulte U."/>
            <person name="Kothe G.O."/>
            <person name="Jedd G."/>
            <person name="Mewes W."/>
            <person name="Staben C."/>
            <person name="Marcotte E."/>
            <person name="Greenberg D."/>
            <person name="Roy A."/>
            <person name="Foley K."/>
            <person name="Naylor J."/>
            <person name="Stange-Thomann N."/>
            <person name="Barrett R."/>
            <person name="Gnerre S."/>
            <person name="Kamal M."/>
            <person name="Kamvysselis M."/>
            <person name="Mauceli E."/>
            <person name="Bielke C."/>
            <person name="Rudd S."/>
            <person name="Frishman D."/>
            <person name="Krystofova S."/>
            <person name="Rasmussen C."/>
            <person name="Metzenberg R.L."/>
            <person name="Perkins D.D."/>
            <person name="Kroken S."/>
            <person name="Cogoni C."/>
            <person name="Macino G."/>
            <person name="Catcheside D."/>
            <person name="Li W."/>
            <person name="Pratt R.J."/>
            <person name="Osmani S.A."/>
            <person name="DeSouza C.P."/>
            <person name="Glass L."/>
            <person name="Orbach M.J."/>
            <person name="Berglund J.A."/>
            <person name="Voelker R."/>
            <person name="Yarden O."/>
            <person name="Plamann M."/>
            <person name="Seiler S."/>
            <person name="Dunlap J."/>
            <person name="Radford A."/>
            <person name="Aramayo R."/>
            <person name="Natvig D.O."/>
            <person name="Alex L.A."/>
            <person name="Mannhaupt G."/>
            <person name="Ebbole D.J."/>
            <person name="Freitag M."/>
            <person name="Paulsen I."/>
            <person name="Sachs M.S."/>
            <person name="Lander E.S."/>
            <person name="Nusbaum C."/>
            <person name="Birren B."/>
        </authorList>
    </citation>
    <scope>NUCLEOTIDE SEQUENCE [LARGE SCALE GENOMIC DNA]</scope>
    <source>
        <strain evidence="3">ATCC 24698 / 74-OR23-1A / CBS 708.71 / DSM 1257 / FGSC 987</strain>
    </source>
</reference>
<keyword evidence="3" id="KW-1185">Reference proteome</keyword>
<dbReference type="Proteomes" id="UP000001805">
    <property type="component" value="Chromosome 3, Linkage Group III"/>
</dbReference>
<gene>
    <name evidence="2" type="ORF">NCU00462</name>
</gene>
<dbReference type="InParanoid" id="Q7RXY3"/>
<evidence type="ECO:0000313" key="2">
    <source>
        <dbReference type="EMBL" id="EAA27545.3"/>
    </source>
</evidence>
<evidence type="ECO:0000256" key="1">
    <source>
        <dbReference type="SAM" id="MobiDB-lite"/>
    </source>
</evidence>
<dbReference type="GeneID" id="3872928"/>
<organism evidence="2 3">
    <name type="scientific">Neurospora crassa (strain ATCC 24698 / 74-OR23-1A / CBS 708.71 / DSM 1257 / FGSC 987)</name>
    <dbReference type="NCBI Taxonomy" id="367110"/>
    <lineage>
        <taxon>Eukaryota</taxon>
        <taxon>Fungi</taxon>
        <taxon>Dikarya</taxon>
        <taxon>Ascomycota</taxon>
        <taxon>Pezizomycotina</taxon>
        <taxon>Sordariomycetes</taxon>
        <taxon>Sordariomycetidae</taxon>
        <taxon>Sordariales</taxon>
        <taxon>Sordariaceae</taxon>
        <taxon>Neurospora</taxon>
    </lineage>
</organism>
<dbReference type="VEuPathDB" id="FungiDB:NCU00462"/>
<feature type="compositionally biased region" description="Polar residues" evidence="1">
    <location>
        <begin position="131"/>
        <end position="146"/>
    </location>
</feature>
<proteinExistence type="predicted"/>
<evidence type="ECO:0000313" key="3">
    <source>
        <dbReference type="Proteomes" id="UP000001805"/>
    </source>
</evidence>
<dbReference type="RefSeq" id="XP_956781.3">
    <property type="nucleotide sequence ID" value="XM_951688.3"/>
</dbReference>
<dbReference type="HOGENOM" id="CLU_1586943_0_0_1"/>
<dbReference type="EMBL" id="CM002238">
    <property type="protein sequence ID" value="EAA27545.3"/>
    <property type="molecule type" value="Genomic_DNA"/>
</dbReference>
<protein>
    <submittedName>
        <fullName evidence="2">Uncharacterized protein</fullName>
    </submittedName>
</protein>
<accession>Q7RXY3</accession>
<name>Q7RXY3_NEUCR</name>